<dbReference type="EC" id="3.2.1.91" evidence="4"/>
<dbReference type="SUPFAM" id="SSF49265">
    <property type="entry name" value="Fibronectin type III"/>
    <property type="match status" value="3"/>
</dbReference>
<dbReference type="SMART" id="SM00635">
    <property type="entry name" value="BID_2"/>
    <property type="match status" value="1"/>
</dbReference>
<name>A0A2N0UYR6_9FIRM</name>
<feature type="chain" id="PRO_5039523167" evidence="1">
    <location>
        <begin position="24"/>
        <end position="1388"/>
    </location>
</feature>
<sequence length="1388" mass="154133">MKLKRILSSFLAVVMAFGVVSLATVDENGNIFGNTLTAEAATEKTATKMPDNAITFSSTYSDELEIIPAASKNGMYYYNNKVIYFYSVANNTFRKIYDYNDKGRNKDTVICVYADAEKGKFYIVWLDSSNRNKKYYYLDEFDVKSEKFVSTKDISSLVGSNNLSHPESIGVDSQNRYYLAVYDSNQDKYIINLISADMKLLSSAVAGDAVYKFSGFDKTNGNFYFEGYTDWIYWGYSHDTQSLKCGNVKNNKISISNYYVDILYQQYYTPHYDNAVMLTNGDFVWTSTMSGAVRVLDSAKFDIADKDSSLPLKLSVSRSGYEIDDRYADSIGTRTVYNAATGDYLMYVNDNTIAELDSEGNKKSTFKTAYPVFAMYNYGDSVLVIEKDTGENFYVENLKWAYPTKITLSKTSATIKVGESLSLKATSDSVLDISFTWSSNNNSVASVTKDGKVYGNKAGSATITVKSKNGITAACKVTVQNKANNPDSGEVKQNGASSNNISANDYYTWSSVVKSNLTENSDKTLTRVESTSKGVLVEKYSANGKTLISKSTIKNELPIYGGYFSGKNNNYIVFGQNNKGEKDSAEIVRIVKYSKSWSRVSDCKIYGSNTFEPFEAGSLRMIELDGKLYVYTCHTMYADSNKLNHQANMLFTVDESTMKTTDSMYEVSNLQDGYVSHSFNQFIKTDGTYIYRVDHSESNNMIMSGQYLTVNGITLSRYNKNSSSTNVAVTIPLKFDIHSGNYTGASIGGFEVGSGNCLIAYTKDISSSCKSRNAYISVTDEYFNKTNNVALTNYKSGTKVSCRTPQLVKINENLFLVMWEEYNSSTKKVTTKAKTIDSSANTVASATLSVRLSDCQPVMCSDGTVKWYVSDNSSPKLYSINPYDLTKRHEHTYTSVVTKQPTCTATGVRTYKCTTCGAKKTETIKKLAHSYKQYVTPATTSADGSINKKCTACGYSSSKSKIYKITSVSLSSTVFTYSGNNITPSVTVKNSKNNKLVKGKDYKVIYPTNSVNVGRYSVKIQFIGNYSGTVNKYFDIVPIITSLTNTTGGIKVSWSKVNGAYGYRVYQKTSNGWKRIKDTTATSFTDSAVSANQTKTYTIRCIDKKGKTVSGFYSKGWSKKYTPVAPTISKLENTSGGIKLSWHKIAGVYGYRLYYKTSSGGWKRFKDTTATSFTDSGVSPNRTETYTIRCIDKNGNTVSGFYSKGWSKKYTPVAPTISKLENTTGGIKLSWNKVTGVYGYRVYQKTSTGWKRIKDTTATSYTDSAVSANQTKTYTIRCIDKNGKTVSGFYSKGWSKKYTAATPKITKLTNTSKGVSVTWNKIAGVYGYRLYRKYDRGSWTKVKDTTSTSFTDSGAKKGKKVTYTVRCIDRKGKTVSGFNSKGWSITRK</sequence>
<dbReference type="RefSeq" id="WP_101028678.1">
    <property type="nucleotide sequence ID" value="NZ_CABMMZ010000032.1"/>
</dbReference>
<dbReference type="Gene3D" id="2.60.40.1080">
    <property type="match status" value="1"/>
</dbReference>
<dbReference type="InterPro" id="IPR007110">
    <property type="entry name" value="Ig-like_dom"/>
</dbReference>
<dbReference type="EMBL" id="NNSR01000032">
    <property type="protein sequence ID" value="PKD32105.1"/>
    <property type="molecule type" value="Genomic_DNA"/>
</dbReference>
<dbReference type="Gene3D" id="2.60.40.10">
    <property type="entry name" value="Immunoglobulins"/>
    <property type="match status" value="4"/>
</dbReference>
<reference evidence="4" key="1">
    <citation type="journal article" date="2018" name="Environ. Microbiol.">
        <title>Sporulation capability and amylosome conservation among diverse human colonic and rumen isolates of the keystone starch-degrader Ruminococcus bromii.</title>
        <authorList>
            <person name="Mukhopadhya I."/>
            <person name="Morais S."/>
            <person name="Laverde-Gomez J."/>
            <person name="Sheridan P.O."/>
            <person name="Walker A.W."/>
            <person name="Kelly W."/>
            <person name="Klieve A.V."/>
            <person name="Ouwerkerk D."/>
            <person name="Duncan S.H."/>
            <person name="Louis P."/>
            <person name="Koropatkin N."/>
            <person name="Cockburn D."/>
            <person name="Kibler R."/>
            <person name="Cooper P.J."/>
            <person name="Sandoval C."/>
            <person name="Crost E."/>
            <person name="Juge N."/>
            <person name="Bayer E.A."/>
            <person name="Flint H.J."/>
        </authorList>
    </citation>
    <scope>NUCLEOTIDE SEQUENCE [LARGE SCALE GENOMIC DNA]</scope>
    <source>
        <strain evidence="4">ATCC 27255</strain>
    </source>
</reference>
<comment type="caution">
    <text evidence="4">The sequence shown here is derived from an EMBL/GenBank/DDBJ whole genome shotgun (WGS) entry which is preliminary data.</text>
</comment>
<feature type="domain" description="Fibronectin type-III" evidence="3">
    <location>
        <begin position="1299"/>
        <end position="1388"/>
    </location>
</feature>
<dbReference type="Pfam" id="PF02368">
    <property type="entry name" value="Big_2"/>
    <property type="match status" value="1"/>
</dbReference>
<dbReference type="SMART" id="SM00060">
    <property type="entry name" value="FN3"/>
    <property type="match status" value="4"/>
</dbReference>
<dbReference type="InterPro" id="IPR003343">
    <property type="entry name" value="Big_2"/>
</dbReference>
<dbReference type="InterPro" id="IPR013783">
    <property type="entry name" value="Ig-like_fold"/>
</dbReference>
<dbReference type="PROSITE" id="PS50835">
    <property type="entry name" value="IG_LIKE"/>
    <property type="match status" value="1"/>
</dbReference>
<evidence type="ECO:0000259" key="3">
    <source>
        <dbReference type="PROSITE" id="PS50853"/>
    </source>
</evidence>
<evidence type="ECO:0000313" key="5">
    <source>
        <dbReference type="Proteomes" id="UP000233425"/>
    </source>
</evidence>
<dbReference type="InterPro" id="IPR036116">
    <property type="entry name" value="FN3_sf"/>
</dbReference>
<evidence type="ECO:0000313" key="4">
    <source>
        <dbReference type="EMBL" id="PKD32105.1"/>
    </source>
</evidence>
<accession>A0A2N0UYR6</accession>
<keyword evidence="4" id="KW-0378">Hydrolase</keyword>
<organism evidence="4 5">
    <name type="scientific">Ruminococcus bromii</name>
    <dbReference type="NCBI Taxonomy" id="40518"/>
    <lineage>
        <taxon>Bacteria</taxon>
        <taxon>Bacillati</taxon>
        <taxon>Bacillota</taxon>
        <taxon>Clostridia</taxon>
        <taxon>Eubacteriales</taxon>
        <taxon>Oscillospiraceae</taxon>
        <taxon>Ruminococcus</taxon>
    </lineage>
</organism>
<dbReference type="SUPFAM" id="SSF49373">
    <property type="entry name" value="Invasin/intimin cell-adhesion fragments"/>
    <property type="match status" value="1"/>
</dbReference>
<gene>
    <name evidence="4" type="primary">cbhB_1</name>
    <name evidence="4" type="ORF">RBATCC27255_00591</name>
</gene>
<evidence type="ECO:0000259" key="2">
    <source>
        <dbReference type="PROSITE" id="PS50835"/>
    </source>
</evidence>
<dbReference type="InterPro" id="IPR003961">
    <property type="entry name" value="FN3_dom"/>
</dbReference>
<keyword evidence="1" id="KW-0732">Signal</keyword>
<evidence type="ECO:0000256" key="1">
    <source>
        <dbReference type="SAM" id="SignalP"/>
    </source>
</evidence>
<dbReference type="Proteomes" id="UP000233425">
    <property type="component" value="Unassembled WGS sequence"/>
</dbReference>
<protein>
    <submittedName>
        <fullName evidence="4">Exoglucanase B</fullName>
        <ecNumber evidence="4">3.2.1.91</ecNumber>
    </submittedName>
</protein>
<feature type="domain" description="Fibronectin type-III" evidence="3">
    <location>
        <begin position="1122"/>
        <end position="1214"/>
    </location>
</feature>
<dbReference type="InterPro" id="IPR008964">
    <property type="entry name" value="Invasin/intimin_cell_adhesion"/>
</dbReference>
<feature type="signal peptide" evidence="1">
    <location>
        <begin position="1"/>
        <end position="23"/>
    </location>
</feature>
<keyword evidence="4" id="KW-0326">Glycosidase</keyword>
<dbReference type="GO" id="GO:0016162">
    <property type="term" value="F:cellulose 1,4-beta-cellobiosidase activity"/>
    <property type="evidence" value="ECO:0007669"/>
    <property type="project" value="UniProtKB-EC"/>
</dbReference>
<keyword evidence="5" id="KW-1185">Reference proteome</keyword>
<proteinExistence type="predicted"/>
<feature type="domain" description="Ig-like" evidence="2">
    <location>
        <begin position="403"/>
        <end position="492"/>
    </location>
</feature>
<dbReference type="PROSITE" id="PS50853">
    <property type="entry name" value="FN3"/>
    <property type="match status" value="2"/>
</dbReference>